<evidence type="ECO:0008006" key="4">
    <source>
        <dbReference type="Google" id="ProtNLM"/>
    </source>
</evidence>
<protein>
    <recommendedName>
        <fullName evidence="4">YggT family protein</fullName>
    </recommendedName>
</protein>
<feature type="transmembrane region" description="Helical" evidence="1">
    <location>
        <begin position="71"/>
        <end position="95"/>
    </location>
</feature>
<evidence type="ECO:0000313" key="3">
    <source>
        <dbReference type="Proteomes" id="UP000715441"/>
    </source>
</evidence>
<sequence length="96" mass="10202">MTRTHVYRGRASAARVISGIGAAFAVVEVVHLLMVLLHANPANAFVQFVRSIADPLALFFPGLFPIANPQLAAVVTYGLAAAFWLAVTTLIARIVS</sequence>
<name>A0ABX1JDE7_9PSEU</name>
<dbReference type="Proteomes" id="UP000715441">
    <property type="component" value="Unassembled WGS sequence"/>
</dbReference>
<dbReference type="RefSeq" id="WP_168519325.1">
    <property type="nucleotide sequence ID" value="NZ_JAAXLS010000021.1"/>
</dbReference>
<reference evidence="2 3" key="1">
    <citation type="submission" date="2020-04" db="EMBL/GenBank/DDBJ databases">
        <title>Novel species.</title>
        <authorList>
            <person name="Teo W.F.A."/>
            <person name="Lipun K."/>
            <person name="Srisuk N."/>
            <person name="Duangmal K."/>
        </authorList>
    </citation>
    <scope>NUCLEOTIDE SEQUENCE [LARGE SCALE GENOMIC DNA]</scope>
    <source>
        <strain evidence="2 3">K13G38</strain>
    </source>
</reference>
<keyword evidence="3" id="KW-1185">Reference proteome</keyword>
<comment type="caution">
    <text evidence="2">The sequence shown here is derived from an EMBL/GenBank/DDBJ whole genome shotgun (WGS) entry which is preliminary data.</text>
</comment>
<proteinExistence type="predicted"/>
<keyword evidence="1" id="KW-1133">Transmembrane helix</keyword>
<accession>A0ABX1JDE7</accession>
<evidence type="ECO:0000256" key="1">
    <source>
        <dbReference type="SAM" id="Phobius"/>
    </source>
</evidence>
<keyword evidence="1" id="KW-0472">Membrane</keyword>
<keyword evidence="1" id="KW-0812">Transmembrane</keyword>
<organism evidence="2 3">
    <name type="scientific">Amycolatopsis acididurans</name>
    <dbReference type="NCBI Taxonomy" id="2724524"/>
    <lineage>
        <taxon>Bacteria</taxon>
        <taxon>Bacillati</taxon>
        <taxon>Actinomycetota</taxon>
        <taxon>Actinomycetes</taxon>
        <taxon>Pseudonocardiales</taxon>
        <taxon>Pseudonocardiaceae</taxon>
        <taxon>Amycolatopsis</taxon>
    </lineage>
</organism>
<feature type="transmembrane region" description="Helical" evidence="1">
    <location>
        <begin position="12"/>
        <end position="38"/>
    </location>
</feature>
<dbReference type="EMBL" id="JAAXLS010000021">
    <property type="protein sequence ID" value="NKQ56287.1"/>
    <property type="molecule type" value="Genomic_DNA"/>
</dbReference>
<gene>
    <name evidence="2" type="ORF">HFP15_25745</name>
</gene>
<evidence type="ECO:0000313" key="2">
    <source>
        <dbReference type="EMBL" id="NKQ56287.1"/>
    </source>
</evidence>